<keyword evidence="3" id="KW-1185">Reference proteome</keyword>
<dbReference type="EMBL" id="GL732668">
    <property type="protein sequence ID" value="EFX67794.1"/>
    <property type="molecule type" value="Genomic_DNA"/>
</dbReference>
<feature type="region of interest" description="Disordered" evidence="1">
    <location>
        <begin position="202"/>
        <end position="228"/>
    </location>
</feature>
<dbReference type="eggNOG" id="KOG1857">
    <property type="taxonomic scope" value="Eukaryota"/>
</dbReference>
<proteinExistence type="predicted"/>
<dbReference type="SUPFAM" id="SSF47781">
    <property type="entry name" value="RuvA domain 2-like"/>
    <property type="match status" value="2"/>
</dbReference>
<feature type="region of interest" description="Disordered" evidence="1">
    <location>
        <begin position="294"/>
        <end position="321"/>
    </location>
</feature>
<feature type="compositionally biased region" description="Basic and acidic residues" evidence="1">
    <location>
        <begin position="29"/>
        <end position="39"/>
    </location>
</feature>
<evidence type="ECO:0008006" key="4">
    <source>
        <dbReference type="Google" id="ProtNLM"/>
    </source>
</evidence>
<accession>E9HKF2</accession>
<name>E9HKF2_DAPPU</name>
<dbReference type="InterPro" id="IPR010994">
    <property type="entry name" value="RuvA_2-like"/>
</dbReference>
<evidence type="ECO:0000256" key="1">
    <source>
        <dbReference type="SAM" id="MobiDB-lite"/>
    </source>
</evidence>
<feature type="compositionally biased region" description="Low complexity" evidence="1">
    <location>
        <begin position="296"/>
        <end position="305"/>
    </location>
</feature>
<dbReference type="InParanoid" id="E9HKF2"/>
<dbReference type="Gene3D" id="1.10.150.320">
    <property type="entry name" value="Photosystem II 12 kDa extrinsic protein"/>
    <property type="match status" value="1"/>
</dbReference>
<organism evidence="2 3">
    <name type="scientific">Daphnia pulex</name>
    <name type="common">Water flea</name>
    <dbReference type="NCBI Taxonomy" id="6669"/>
    <lineage>
        <taxon>Eukaryota</taxon>
        <taxon>Metazoa</taxon>
        <taxon>Ecdysozoa</taxon>
        <taxon>Arthropoda</taxon>
        <taxon>Crustacea</taxon>
        <taxon>Branchiopoda</taxon>
        <taxon>Diplostraca</taxon>
        <taxon>Cladocera</taxon>
        <taxon>Anomopoda</taxon>
        <taxon>Daphniidae</taxon>
        <taxon>Daphnia</taxon>
    </lineage>
</organism>
<gene>
    <name evidence="2" type="ORF">DAPPUDRAFT_301789</name>
</gene>
<dbReference type="InterPro" id="IPR051675">
    <property type="entry name" value="Endo/Exo/Phosphatase_dom_1"/>
</dbReference>
<dbReference type="KEGG" id="dpx:DAPPUDRAFT_301789"/>
<sequence length="625" mass="68431">MGQCVSQEPMFPHRQAILAPACNASVSDTSHDNHSHAEFSDSTLPENSNLDDLTKLDATSEYYDGVTRKHPTRKSLGKASIASFLPKVKGSSIRSKSEKDNHLSAAFNMSFNKFEVVRLDVNTATEEELMTLTGITRNIAHTIIEHRNVIGAFKKVEDLALVTGVGAAKLQTIKPEICIGKKVPSSTASIITGNPSINSLNGNAETISIASSPKPDRPRRQRRRDPVNINTASIFQLMTVDGITQELAAHLVHYREKKGPFKTLYDLRKVTGFNTRLISALGPYLALESSHLATPNGQQQTQNGNLHSHRRTASLPSGPLLNTGGFIRPTSPLLSSPSPVFPSLSQFTRVLDETQSALDANDAAQSINGDPVEPCENGLRILSWNLDGLSVEKAQNPGVVNVVGNLLTRYHIKIAIIEGIEDPLGLKELCENINKLEGMSTEPYLCTTTDGRVGYLHRVALQAKDSTSCTQLLPIHLATVEYFNVVLALVSFSLTNAADNTSTALVPQLVKSIMDLSRTERILCMVDLSQTNHSLYVEEFQNLGYRPVVPKGESTCYLQRKSEASKEIYSNILVSRYSQKGLTGSCGVIRNGLTHILIPNGWSWNGPVSMFCPIWVEFKEDEEGD</sequence>
<dbReference type="OrthoDB" id="6237065at2759"/>
<dbReference type="Gene3D" id="1.10.150.280">
    <property type="entry name" value="AF1531-like domain"/>
    <property type="match status" value="1"/>
</dbReference>
<reference evidence="2 3" key="1">
    <citation type="journal article" date="2011" name="Science">
        <title>The ecoresponsive genome of Daphnia pulex.</title>
        <authorList>
            <person name="Colbourne J.K."/>
            <person name="Pfrender M.E."/>
            <person name="Gilbert D."/>
            <person name="Thomas W.K."/>
            <person name="Tucker A."/>
            <person name="Oakley T.H."/>
            <person name="Tokishita S."/>
            <person name="Aerts A."/>
            <person name="Arnold G.J."/>
            <person name="Basu M.K."/>
            <person name="Bauer D.J."/>
            <person name="Caceres C.E."/>
            <person name="Carmel L."/>
            <person name="Casola C."/>
            <person name="Choi J.H."/>
            <person name="Detter J.C."/>
            <person name="Dong Q."/>
            <person name="Dusheyko S."/>
            <person name="Eads B.D."/>
            <person name="Frohlich T."/>
            <person name="Geiler-Samerotte K.A."/>
            <person name="Gerlach D."/>
            <person name="Hatcher P."/>
            <person name="Jogdeo S."/>
            <person name="Krijgsveld J."/>
            <person name="Kriventseva E.V."/>
            <person name="Kultz D."/>
            <person name="Laforsch C."/>
            <person name="Lindquist E."/>
            <person name="Lopez J."/>
            <person name="Manak J.R."/>
            <person name="Muller J."/>
            <person name="Pangilinan J."/>
            <person name="Patwardhan R.P."/>
            <person name="Pitluck S."/>
            <person name="Pritham E.J."/>
            <person name="Rechtsteiner A."/>
            <person name="Rho M."/>
            <person name="Rogozin I.B."/>
            <person name="Sakarya O."/>
            <person name="Salamov A."/>
            <person name="Schaack S."/>
            <person name="Shapiro H."/>
            <person name="Shiga Y."/>
            <person name="Skalitzky C."/>
            <person name="Smith Z."/>
            <person name="Souvorov A."/>
            <person name="Sung W."/>
            <person name="Tang Z."/>
            <person name="Tsuchiya D."/>
            <person name="Tu H."/>
            <person name="Vos H."/>
            <person name="Wang M."/>
            <person name="Wolf Y.I."/>
            <person name="Yamagata H."/>
            <person name="Yamada T."/>
            <person name="Ye Y."/>
            <person name="Shaw J.R."/>
            <person name="Andrews J."/>
            <person name="Crease T.J."/>
            <person name="Tang H."/>
            <person name="Lucas S.M."/>
            <person name="Robertson H.M."/>
            <person name="Bork P."/>
            <person name="Koonin E.V."/>
            <person name="Zdobnov E.M."/>
            <person name="Grigoriev I.V."/>
            <person name="Lynch M."/>
            <person name="Boore J.L."/>
        </authorList>
    </citation>
    <scope>NUCLEOTIDE SEQUENCE [LARGE SCALE GENOMIC DNA]</scope>
</reference>
<feature type="compositionally biased region" description="Polar residues" evidence="1">
    <location>
        <begin position="202"/>
        <end position="211"/>
    </location>
</feature>
<dbReference type="Pfam" id="PF12836">
    <property type="entry name" value="HHH_3"/>
    <property type="match status" value="2"/>
</dbReference>
<dbReference type="HOGENOM" id="CLU_033721_1_0_1"/>
<protein>
    <recommendedName>
        <fullName evidence="4">Endonuclease/exonuclease/phosphatase family domain-containing protein 1</fullName>
    </recommendedName>
</protein>
<dbReference type="Proteomes" id="UP000000305">
    <property type="component" value="Unassembled WGS sequence"/>
</dbReference>
<feature type="region of interest" description="Disordered" evidence="1">
    <location>
        <begin position="26"/>
        <end position="48"/>
    </location>
</feature>
<dbReference type="AlphaFoldDB" id="E9HKF2"/>
<evidence type="ECO:0000313" key="3">
    <source>
        <dbReference type="Proteomes" id="UP000000305"/>
    </source>
</evidence>
<dbReference type="PhylomeDB" id="E9HKF2"/>
<dbReference type="PANTHER" id="PTHR21180:SF32">
    <property type="entry name" value="ENDONUCLEASE_EXONUCLEASE_PHOSPHATASE FAMILY DOMAIN-CONTAINING PROTEIN 1"/>
    <property type="match status" value="1"/>
</dbReference>
<dbReference type="PANTHER" id="PTHR21180">
    <property type="entry name" value="ENDONUCLEASE/EXONUCLEASE/PHOSPHATASE FAMILY DOMAIN-CONTAINING PROTEIN 1"/>
    <property type="match status" value="1"/>
</dbReference>
<evidence type="ECO:0000313" key="2">
    <source>
        <dbReference type="EMBL" id="EFX67794.1"/>
    </source>
</evidence>
<dbReference type="GO" id="GO:0005886">
    <property type="term" value="C:plasma membrane"/>
    <property type="evidence" value="ECO:0000318"/>
    <property type="project" value="GO_Central"/>
</dbReference>
<dbReference type="OMA" id="MSAGAWE"/>
<dbReference type="STRING" id="6669.E9HKF2"/>